<sequence>MVSPLTSLARLAATNRDICQPYVNSSNFSGVRTRGLSDWTFTLLEDDGPSCNQSPGGAKAQLPSAHIRGCDFQHTRGAASLKTAKPTSFWNKALDFKPEGSYGLNTRTGDFDAGFLASRPCFAILRLASYVIFWCLDLPASQMGTSISLMWVEEYCQFSDPQRMKINDCCYTSDCIGRKVVIFR</sequence>
<keyword evidence="2" id="KW-1185">Reference proteome</keyword>
<evidence type="ECO:0000313" key="2">
    <source>
        <dbReference type="Proteomes" id="UP000050525"/>
    </source>
</evidence>
<reference evidence="1 2" key="1">
    <citation type="journal article" date="2012" name="Genome Biol.">
        <title>Sequencing three crocodilian genomes to illuminate the evolution of archosaurs and amniotes.</title>
        <authorList>
            <person name="St John J.A."/>
            <person name="Braun E.L."/>
            <person name="Isberg S.R."/>
            <person name="Miles L.G."/>
            <person name="Chong A.Y."/>
            <person name="Gongora J."/>
            <person name="Dalzell P."/>
            <person name="Moran C."/>
            <person name="Bed'hom B."/>
            <person name="Abzhanov A."/>
            <person name="Burgess S.C."/>
            <person name="Cooksey A.M."/>
            <person name="Castoe T.A."/>
            <person name="Crawford N.G."/>
            <person name="Densmore L.D."/>
            <person name="Drew J.C."/>
            <person name="Edwards S.V."/>
            <person name="Faircloth B.C."/>
            <person name="Fujita M.K."/>
            <person name="Greenwold M.J."/>
            <person name="Hoffmann F.G."/>
            <person name="Howard J.M."/>
            <person name="Iguchi T."/>
            <person name="Janes D.E."/>
            <person name="Khan S.Y."/>
            <person name="Kohno S."/>
            <person name="de Koning A.J."/>
            <person name="Lance S.L."/>
            <person name="McCarthy F.M."/>
            <person name="McCormack J.E."/>
            <person name="Merchant M.E."/>
            <person name="Peterson D.G."/>
            <person name="Pollock D.D."/>
            <person name="Pourmand N."/>
            <person name="Raney B.J."/>
            <person name="Roessler K.A."/>
            <person name="Sanford J.R."/>
            <person name="Sawyer R.H."/>
            <person name="Schmidt C.J."/>
            <person name="Triplett E.W."/>
            <person name="Tuberville T.D."/>
            <person name="Venegas-Anaya M."/>
            <person name="Howard J.T."/>
            <person name="Jarvis E.D."/>
            <person name="Guillette L.J.Jr."/>
            <person name="Glenn T.C."/>
            <person name="Green R.E."/>
            <person name="Ray D.A."/>
        </authorList>
    </citation>
    <scope>NUCLEOTIDE SEQUENCE [LARGE SCALE GENOMIC DNA]</scope>
    <source>
        <strain evidence="1">KSC_2009_1</strain>
    </source>
</reference>
<comment type="caution">
    <text evidence="1">The sequence shown here is derived from an EMBL/GenBank/DDBJ whole genome shotgun (WGS) entry which is preliminary data.</text>
</comment>
<dbReference type="AlphaFoldDB" id="A0A151M6W9"/>
<name>A0A151M6W9_ALLMI</name>
<dbReference type="Proteomes" id="UP000050525">
    <property type="component" value="Unassembled WGS sequence"/>
</dbReference>
<accession>A0A151M6W9</accession>
<organism evidence="1 2">
    <name type="scientific">Alligator mississippiensis</name>
    <name type="common">American alligator</name>
    <dbReference type="NCBI Taxonomy" id="8496"/>
    <lineage>
        <taxon>Eukaryota</taxon>
        <taxon>Metazoa</taxon>
        <taxon>Chordata</taxon>
        <taxon>Craniata</taxon>
        <taxon>Vertebrata</taxon>
        <taxon>Euteleostomi</taxon>
        <taxon>Archelosauria</taxon>
        <taxon>Archosauria</taxon>
        <taxon>Crocodylia</taxon>
        <taxon>Alligatoridae</taxon>
        <taxon>Alligatorinae</taxon>
        <taxon>Alligator</taxon>
    </lineage>
</organism>
<proteinExistence type="predicted"/>
<evidence type="ECO:0000313" key="1">
    <source>
        <dbReference type="EMBL" id="KYO20278.1"/>
    </source>
</evidence>
<gene>
    <name evidence="1" type="ORF">Y1Q_0010819</name>
</gene>
<protein>
    <submittedName>
        <fullName evidence="1">Uncharacterized protein</fullName>
    </submittedName>
</protein>
<dbReference type="EMBL" id="AKHW03006437">
    <property type="protein sequence ID" value="KYO20278.1"/>
    <property type="molecule type" value="Genomic_DNA"/>
</dbReference>